<proteinExistence type="predicted"/>
<name>A0A3N1Y1Q7_9GAMM</name>
<evidence type="ECO:0000313" key="1">
    <source>
        <dbReference type="EMBL" id="ROR32764.1"/>
    </source>
</evidence>
<dbReference type="Proteomes" id="UP000276634">
    <property type="component" value="Unassembled WGS sequence"/>
</dbReference>
<dbReference type="InterPro" id="IPR016790">
    <property type="entry name" value="Thiol_ester_hydratase_Rv0216"/>
</dbReference>
<keyword evidence="2" id="KW-1185">Reference proteome</keyword>
<accession>A0A3N1Y1Q7</accession>
<sequence length="354" mass="38851">MAADKAVRGRFFEDFRLGERIVHPTPRTVGEGEAALYLGLTGSRFPLASADTAARALGLARRPLDELLAFHVAFGKTVPDVSLNAVANLGYAEVRFLGPVWPGETLRAESEVIGLRPNRDGRAGIVWVRSRAFAQDGREVLAWVRWVMVRRRKPGGGGPEAVVPETADHVPPQALPVPEGLHGRGYDTALTGSPWLWEDYEPGERIVHPAGMTIDETDHTLATRLYQNNARVHFDAHAMASSRFGRRLVYGGHVISVCRALSFEGLANAVWIAAINGGTHANPVFAGDTLYCRSEVLARWALPGRDDLGALRVRTLGLKDCDPATVDEPRDGEGRYRPEVVLDLDYTVLMPRRR</sequence>
<organism evidence="1 2">
    <name type="scientific">Inmirania thermothiophila</name>
    <dbReference type="NCBI Taxonomy" id="1750597"/>
    <lineage>
        <taxon>Bacteria</taxon>
        <taxon>Pseudomonadati</taxon>
        <taxon>Pseudomonadota</taxon>
        <taxon>Gammaproteobacteria</taxon>
        <taxon>Chromatiales</taxon>
        <taxon>Ectothiorhodospiraceae</taxon>
        <taxon>Inmirania</taxon>
    </lineage>
</organism>
<dbReference type="PANTHER" id="PTHR43664:SF1">
    <property type="entry name" value="BETA-METHYLMALYL-COA DEHYDRATASE"/>
    <property type="match status" value="1"/>
</dbReference>
<dbReference type="AlphaFoldDB" id="A0A3N1Y1Q7"/>
<dbReference type="PANTHER" id="PTHR43664">
    <property type="entry name" value="MONOAMINE OXIDASE-RELATED"/>
    <property type="match status" value="1"/>
</dbReference>
<evidence type="ECO:0000313" key="2">
    <source>
        <dbReference type="Proteomes" id="UP000276634"/>
    </source>
</evidence>
<dbReference type="Gene3D" id="3.10.129.10">
    <property type="entry name" value="Hotdog Thioesterase"/>
    <property type="match status" value="1"/>
</dbReference>
<dbReference type="InterPro" id="IPR052342">
    <property type="entry name" value="MCH/BMMD"/>
</dbReference>
<dbReference type="OrthoDB" id="9759612at2"/>
<dbReference type="InterPro" id="IPR048274">
    <property type="entry name" value="MC_hydratase"/>
</dbReference>
<dbReference type="RefSeq" id="WP_123401668.1">
    <property type="nucleotide sequence ID" value="NZ_RJVI01000002.1"/>
</dbReference>
<protein>
    <submittedName>
        <fullName evidence="1">L-erythro-3-methylmalyl-CoA dehydratase</fullName>
    </submittedName>
</protein>
<dbReference type="EMBL" id="RJVI01000002">
    <property type="protein sequence ID" value="ROR32764.1"/>
    <property type="molecule type" value="Genomic_DNA"/>
</dbReference>
<comment type="caution">
    <text evidence="1">The sequence shown here is derived from an EMBL/GenBank/DDBJ whole genome shotgun (WGS) entry which is preliminary data.</text>
</comment>
<dbReference type="SUPFAM" id="SSF54637">
    <property type="entry name" value="Thioesterase/thiol ester dehydrase-isomerase"/>
    <property type="match status" value="2"/>
</dbReference>
<dbReference type="CDD" id="cd03451">
    <property type="entry name" value="FkbR2"/>
    <property type="match status" value="2"/>
</dbReference>
<dbReference type="GO" id="GO:0016829">
    <property type="term" value="F:lyase activity"/>
    <property type="evidence" value="ECO:0007669"/>
    <property type="project" value="InterPro"/>
</dbReference>
<dbReference type="PIRSF" id="PIRSF021494">
    <property type="entry name" value="Rv0216_prd"/>
    <property type="match status" value="1"/>
</dbReference>
<dbReference type="Pfam" id="PF19315">
    <property type="entry name" value="MC_hydratase"/>
    <property type="match status" value="1"/>
</dbReference>
<dbReference type="InterPro" id="IPR029069">
    <property type="entry name" value="HotDog_dom_sf"/>
</dbReference>
<gene>
    <name evidence="1" type="ORF">EDC57_1975</name>
</gene>
<reference evidence="1 2" key="1">
    <citation type="submission" date="2018-11" db="EMBL/GenBank/DDBJ databases">
        <title>Genomic Encyclopedia of Type Strains, Phase IV (KMG-IV): sequencing the most valuable type-strain genomes for metagenomic binning, comparative biology and taxonomic classification.</title>
        <authorList>
            <person name="Goeker M."/>
        </authorList>
    </citation>
    <scope>NUCLEOTIDE SEQUENCE [LARGE SCALE GENOMIC DNA]</scope>
    <source>
        <strain evidence="1 2">DSM 100275</strain>
    </source>
</reference>